<keyword evidence="3" id="KW-1185">Reference proteome</keyword>
<sequence length="117" mass="12713">MIDIIQALQQRNPTLGSYVLVLRADSRARDAADPTRLTTEAEVWLAEQAPGAKFSQETVLLAPYPGAMPAERQVAVMAFADARHLAAFATHWTVDPEPEDEAPTSEVTEGPGPEERS</sequence>
<organism evidence="2 3">
    <name type="scientific">Methylobacterium adhaesivum</name>
    <dbReference type="NCBI Taxonomy" id="333297"/>
    <lineage>
        <taxon>Bacteria</taxon>
        <taxon>Pseudomonadati</taxon>
        <taxon>Pseudomonadota</taxon>
        <taxon>Alphaproteobacteria</taxon>
        <taxon>Hyphomicrobiales</taxon>
        <taxon>Methylobacteriaceae</taxon>
        <taxon>Methylobacterium</taxon>
    </lineage>
</organism>
<evidence type="ECO:0000313" key="3">
    <source>
        <dbReference type="Proteomes" id="UP001224644"/>
    </source>
</evidence>
<evidence type="ECO:0000256" key="1">
    <source>
        <dbReference type="SAM" id="MobiDB-lite"/>
    </source>
</evidence>
<protein>
    <submittedName>
        <fullName evidence="2">Uncharacterized protein</fullName>
    </submittedName>
</protein>
<name>A0ABT8BND6_9HYPH</name>
<feature type="region of interest" description="Disordered" evidence="1">
    <location>
        <begin position="93"/>
        <end position="117"/>
    </location>
</feature>
<comment type="caution">
    <text evidence="2">The sequence shown here is derived from an EMBL/GenBank/DDBJ whole genome shotgun (WGS) entry which is preliminary data.</text>
</comment>
<dbReference type="RefSeq" id="WP_238221853.1">
    <property type="nucleotide sequence ID" value="NZ_BPQD01000002.1"/>
</dbReference>
<gene>
    <name evidence="2" type="ORF">QWZ12_19235</name>
</gene>
<evidence type="ECO:0000313" key="2">
    <source>
        <dbReference type="EMBL" id="MDN3592734.1"/>
    </source>
</evidence>
<proteinExistence type="predicted"/>
<dbReference type="Proteomes" id="UP001224644">
    <property type="component" value="Unassembled WGS sequence"/>
</dbReference>
<reference evidence="3" key="1">
    <citation type="journal article" date="2019" name="Int. J. Syst. Evol. Microbiol.">
        <title>The Global Catalogue of Microorganisms (GCM) 10K type strain sequencing project: providing services to taxonomists for standard genome sequencing and annotation.</title>
        <authorList>
            <consortium name="The Broad Institute Genomics Platform"/>
            <consortium name="The Broad Institute Genome Sequencing Center for Infectious Disease"/>
            <person name="Wu L."/>
            <person name="Ma J."/>
        </authorList>
    </citation>
    <scope>NUCLEOTIDE SEQUENCE [LARGE SCALE GENOMIC DNA]</scope>
    <source>
        <strain evidence="3">CECT 7069</strain>
    </source>
</reference>
<accession>A0ABT8BND6</accession>
<dbReference type="EMBL" id="JAUFPX010000018">
    <property type="protein sequence ID" value="MDN3592734.1"/>
    <property type="molecule type" value="Genomic_DNA"/>
</dbReference>